<reference evidence="1 2" key="1">
    <citation type="submission" date="2019-03" db="EMBL/GenBank/DDBJ databases">
        <title>Paraburkholderia sp. 7MH5, isolated from subtropical forest soil.</title>
        <authorList>
            <person name="Gao Z.-H."/>
            <person name="Qiu L.-H."/>
        </authorList>
    </citation>
    <scope>NUCLEOTIDE SEQUENCE [LARGE SCALE GENOMIC DNA]</scope>
    <source>
        <strain evidence="1 2">7MH5</strain>
    </source>
</reference>
<gene>
    <name evidence="1" type="ORF">E1956_16445</name>
</gene>
<organism evidence="1 2">
    <name type="scientific">Paraburkholderia pallida</name>
    <dbReference type="NCBI Taxonomy" id="2547399"/>
    <lineage>
        <taxon>Bacteria</taxon>
        <taxon>Pseudomonadati</taxon>
        <taxon>Pseudomonadota</taxon>
        <taxon>Betaproteobacteria</taxon>
        <taxon>Burkholderiales</taxon>
        <taxon>Burkholderiaceae</taxon>
        <taxon>Paraburkholderia</taxon>
    </lineage>
</organism>
<sequence length="83" mass="8805">MNSPSGFPILHKDGDSYFDYLIAGTLFEVRVAGECLVDVFGSEGDPASDEAALLDNLQEIVDVATRKVQAGAKSPVQVLGSDF</sequence>
<dbReference type="AlphaFoldDB" id="A0A4P7CXV6"/>
<dbReference type="Proteomes" id="UP000295727">
    <property type="component" value="Chromosome 2"/>
</dbReference>
<dbReference type="OrthoDB" id="9034750at2"/>
<name>A0A4P7CXV6_9BURK</name>
<dbReference type="RefSeq" id="WP_134751045.1">
    <property type="nucleotide sequence ID" value="NZ_CP038149.1"/>
</dbReference>
<proteinExistence type="predicted"/>
<accession>A0A4P7CXV6</accession>
<dbReference type="EMBL" id="CP038149">
    <property type="protein sequence ID" value="QBQ98853.1"/>
    <property type="molecule type" value="Genomic_DNA"/>
</dbReference>
<dbReference type="KEGG" id="ppai:E1956_16445"/>
<evidence type="ECO:0000313" key="2">
    <source>
        <dbReference type="Proteomes" id="UP000295727"/>
    </source>
</evidence>
<keyword evidence="2" id="KW-1185">Reference proteome</keyword>
<evidence type="ECO:0000313" key="1">
    <source>
        <dbReference type="EMBL" id="QBQ98853.1"/>
    </source>
</evidence>
<protein>
    <submittedName>
        <fullName evidence="1">Uncharacterized protein</fullName>
    </submittedName>
</protein>